<comment type="subcellular location">
    <subcellularLocation>
        <location evidence="1">Membrane</location>
        <topology evidence="1">Multi-pass membrane protein</topology>
    </subcellularLocation>
</comment>
<evidence type="ECO:0000256" key="5">
    <source>
        <dbReference type="SAM" id="Phobius"/>
    </source>
</evidence>
<evidence type="ECO:0000256" key="4">
    <source>
        <dbReference type="ARBA" id="ARBA00023136"/>
    </source>
</evidence>
<name>A0ABT6MIC5_9NOCA</name>
<evidence type="ECO:0000313" key="7">
    <source>
        <dbReference type="EMBL" id="MDH6283640.1"/>
    </source>
</evidence>
<gene>
    <name evidence="7" type="ORF">M2280_004891</name>
</gene>
<reference evidence="7 8" key="1">
    <citation type="submission" date="2023-04" db="EMBL/GenBank/DDBJ databases">
        <title>Forest soil microbial communities from Buena Vista Peninsula, Colon Province, Panama.</title>
        <authorList>
            <person name="Bouskill N."/>
        </authorList>
    </citation>
    <scope>NUCLEOTIDE SEQUENCE [LARGE SCALE GENOMIC DNA]</scope>
    <source>
        <strain evidence="7 8">CFH S0262</strain>
    </source>
</reference>
<keyword evidence="3 5" id="KW-1133">Transmembrane helix</keyword>
<evidence type="ECO:0000259" key="6">
    <source>
        <dbReference type="Pfam" id="PF01794"/>
    </source>
</evidence>
<feature type="domain" description="Ferric oxidoreductase" evidence="6">
    <location>
        <begin position="12"/>
        <end position="134"/>
    </location>
</feature>
<feature type="transmembrane region" description="Helical" evidence="5">
    <location>
        <begin position="91"/>
        <end position="111"/>
    </location>
</feature>
<organism evidence="7 8">
    <name type="scientific">Prescottella agglutinans</name>
    <dbReference type="NCBI Taxonomy" id="1644129"/>
    <lineage>
        <taxon>Bacteria</taxon>
        <taxon>Bacillati</taxon>
        <taxon>Actinomycetota</taxon>
        <taxon>Actinomycetes</taxon>
        <taxon>Mycobacteriales</taxon>
        <taxon>Nocardiaceae</taxon>
        <taxon>Prescottella</taxon>
    </lineage>
</organism>
<keyword evidence="4 5" id="KW-0472">Membrane</keyword>
<feature type="transmembrane region" description="Helical" evidence="5">
    <location>
        <begin position="123"/>
        <end position="140"/>
    </location>
</feature>
<dbReference type="Pfam" id="PF01794">
    <property type="entry name" value="Ferric_reduct"/>
    <property type="match status" value="1"/>
</dbReference>
<dbReference type="RefSeq" id="WP_280762906.1">
    <property type="nucleotide sequence ID" value="NZ_JARXVC010000015.1"/>
</dbReference>
<dbReference type="EMBL" id="JARXVC010000015">
    <property type="protein sequence ID" value="MDH6283640.1"/>
    <property type="molecule type" value="Genomic_DNA"/>
</dbReference>
<evidence type="ECO:0000256" key="1">
    <source>
        <dbReference type="ARBA" id="ARBA00004141"/>
    </source>
</evidence>
<accession>A0ABT6MIC5</accession>
<feature type="transmembrane region" description="Helical" evidence="5">
    <location>
        <begin position="12"/>
        <end position="30"/>
    </location>
</feature>
<sequence>MDQALWALGRGTGITALVFMTISVVLGIVTRSGRPILALPRFGVLEVHRTTALFGTLLVVLHSATLFADPYAQLKLVDLLVPFIGDYRPVWLGLGTLAFDLLLVVVATSLLRHRLGARVFRTVHWTTYALWPLALIHGVGNGTDSGHIWFLATCGASILLVAAAVVLRLRADYVEYARVRPEERIRL</sequence>
<keyword evidence="2 5" id="KW-0812">Transmembrane</keyword>
<keyword evidence="8" id="KW-1185">Reference proteome</keyword>
<protein>
    <submittedName>
        <fullName evidence="7">Sulfoxide reductase heme-binding subunit YedZ</fullName>
    </submittedName>
</protein>
<proteinExistence type="predicted"/>
<evidence type="ECO:0000256" key="2">
    <source>
        <dbReference type="ARBA" id="ARBA00022692"/>
    </source>
</evidence>
<comment type="caution">
    <text evidence="7">The sequence shown here is derived from an EMBL/GenBank/DDBJ whole genome shotgun (WGS) entry which is preliminary data.</text>
</comment>
<evidence type="ECO:0000256" key="3">
    <source>
        <dbReference type="ARBA" id="ARBA00022989"/>
    </source>
</evidence>
<dbReference type="InterPro" id="IPR013130">
    <property type="entry name" value="Fe3_Rdtase_TM_dom"/>
</dbReference>
<feature type="transmembrane region" description="Helical" evidence="5">
    <location>
        <begin position="146"/>
        <end position="169"/>
    </location>
</feature>
<feature type="transmembrane region" description="Helical" evidence="5">
    <location>
        <begin position="51"/>
        <end position="71"/>
    </location>
</feature>
<evidence type="ECO:0000313" key="8">
    <source>
        <dbReference type="Proteomes" id="UP001160334"/>
    </source>
</evidence>
<dbReference type="Proteomes" id="UP001160334">
    <property type="component" value="Unassembled WGS sequence"/>
</dbReference>